<evidence type="ECO:0000256" key="4">
    <source>
        <dbReference type="PROSITE-ProRule" id="PRU01248"/>
    </source>
</evidence>
<dbReference type="EMBL" id="WTYZ01000001">
    <property type="protein sequence ID" value="MXO82204.1"/>
    <property type="molecule type" value="Genomic_DNA"/>
</dbReference>
<keyword evidence="3" id="KW-0233">DNA recombination</keyword>
<evidence type="ECO:0000256" key="1">
    <source>
        <dbReference type="ARBA" id="ARBA00022908"/>
    </source>
</evidence>
<evidence type="ECO:0000256" key="3">
    <source>
        <dbReference type="ARBA" id="ARBA00023172"/>
    </source>
</evidence>
<keyword evidence="1" id="KW-0229">DNA integration</keyword>
<evidence type="ECO:0000256" key="2">
    <source>
        <dbReference type="ARBA" id="ARBA00023125"/>
    </source>
</evidence>
<gene>
    <name evidence="7" type="ORF">GRI35_02295</name>
</gene>
<dbReference type="Gene3D" id="1.10.443.10">
    <property type="entry name" value="Intergrase catalytic core"/>
    <property type="match status" value="1"/>
</dbReference>
<dbReference type="Proteomes" id="UP000460290">
    <property type="component" value="Unassembled WGS sequence"/>
</dbReference>
<dbReference type="OrthoDB" id="7615137at2"/>
<evidence type="ECO:0000313" key="8">
    <source>
        <dbReference type="Proteomes" id="UP000460290"/>
    </source>
</evidence>
<dbReference type="SUPFAM" id="SSF56349">
    <property type="entry name" value="DNA breaking-rejoining enzymes"/>
    <property type="match status" value="1"/>
</dbReference>
<dbReference type="GO" id="GO:0006310">
    <property type="term" value="P:DNA recombination"/>
    <property type="evidence" value="ECO:0007669"/>
    <property type="project" value="UniProtKB-KW"/>
</dbReference>
<evidence type="ECO:0000313" key="7">
    <source>
        <dbReference type="EMBL" id="MXO82204.1"/>
    </source>
</evidence>
<dbReference type="Pfam" id="PF00589">
    <property type="entry name" value="Phage_integrase"/>
    <property type="match status" value="1"/>
</dbReference>
<accession>A0A844Z3X0</accession>
<comment type="caution">
    <text evidence="7">The sequence shown here is derived from an EMBL/GenBank/DDBJ whole genome shotgun (WGS) entry which is preliminary data.</text>
</comment>
<keyword evidence="8" id="KW-1185">Reference proteome</keyword>
<proteinExistence type="predicted"/>
<evidence type="ECO:0000259" key="6">
    <source>
        <dbReference type="PROSITE" id="PS51900"/>
    </source>
</evidence>
<dbReference type="CDD" id="cd00796">
    <property type="entry name" value="INT_Rci_Hp1_C"/>
    <property type="match status" value="1"/>
</dbReference>
<dbReference type="RefSeq" id="WP_160612524.1">
    <property type="nucleotide sequence ID" value="NZ_JAUFQM010000001.1"/>
</dbReference>
<feature type="domain" description="Core-binding (CB)" evidence="6">
    <location>
        <begin position="59"/>
        <end position="138"/>
    </location>
</feature>
<dbReference type="InterPro" id="IPR044068">
    <property type="entry name" value="CB"/>
</dbReference>
<dbReference type="InterPro" id="IPR013762">
    <property type="entry name" value="Integrase-like_cat_sf"/>
</dbReference>
<dbReference type="AlphaFoldDB" id="A0A844Z3X0"/>
<dbReference type="InterPro" id="IPR002104">
    <property type="entry name" value="Integrase_catalytic"/>
</dbReference>
<dbReference type="InterPro" id="IPR011010">
    <property type="entry name" value="DNA_brk_join_enz"/>
</dbReference>
<evidence type="ECO:0000259" key="5">
    <source>
        <dbReference type="PROSITE" id="PS51898"/>
    </source>
</evidence>
<dbReference type="PROSITE" id="PS51898">
    <property type="entry name" value="TYR_RECOMBINASE"/>
    <property type="match status" value="1"/>
</dbReference>
<name>A0A844Z3X0_9SPHN</name>
<reference evidence="7 8" key="1">
    <citation type="submission" date="2019-12" db="EMBL/GenBank/DDBJ databases">
        <title>Genomic-based taxomic classification of the family Erythrobacteraceae.</title>
        <authorList>
            <person name="Xu L."/>
        </authorList>
    </citation>
    <scope>NUCLEOTIDE SEQUENCE [LARGE SCALE GENOMIC DNA]</scope>
    <source>
        <strain evidence="7 8">KCTC 42006</strain>
    </source>
</reference>
<organism evidence="7 8">
    <name type="scientific">Pontixanthobacter aestiaquae</name>
    <dbReference type="NCBI Taxonomy" id="1509367"/>
    <lineage>
        <taxon>Bacteria</taxon>
        <taxon>Pseudomonadati</taxon>
        <taxon>Pseudomonadota</taxon>
        <taxon>Alphaproteobacteria</taxon>
        <taxon>Sphingomonadales</taxon>
        <taxon>Erythrobacteraceae</taxon>
        <taxon>Pontixanthobacter</taxon>
    </lineage>
</organism>
<dbReference type="InterPro" id="IPR050090">
    <property type="entry name" value="Tyrosine_recombinase_XerCD"/>
</dbReference>
<dbReference type="PANTHER" id="PTHR30349">
    <property type="entry name" value="PHAGE INTEGRASE-RELATED"/>
    <property type="match status" value="1"/>
</dbReference>
<sequence length="331" mass="37512">MASINKRGSSWFVQIRRKGFRPRFKSFESHSAAQQWAREEEAAIDNGHGRVETKRGRETTVSLLLNRYSKEVAPKKKGAVTELLRLAKMQDAPFAQLSISNLTGSALADYRDHRLNQVKPTTVRRELGIIRSVLEIARKEWGVPLRENPVAQISIPAAKDARERRLKPGELEALLAAIDKGRNPLVRPLVLLALETALRRGELLRLTWKDIDLDCRTALIRDTKNGSDRTIPLTKPAATLLEGLGEDAGFAFPLTPNALRQSWRRACHRAEIQDLRFHDLRHEAISRFFEIGLSVPEVALISGHRDARMLFRYTHLAPNAVRDRIDKLSNH</sequence>
<keyword evidence="2 4" id="KW-0238">DNA-binding</keyword>
<feature type="domain" description="Tyr recombinase" evidence="5">
    <location>
        <begin position="161"/>
        <end position="326"/>
    </location>
</feature>
<dbReference type="GO" id="GO:0003677">
    <property type="term" value="F:DNA binding"/>
    <property type="evidence" value="ECO:0007669"/>
    <property type="project" value="UniProtKB-UniRule"/>
</dbReference>
<dbReference type="PANTHER" id="PTHR30349:SF94">
    <property type="entry name" value="INTEGRASE_RECOMBINASE HI_1414-RELATED"/>
    <property type="match status" value="1"/>
</dbReference>
<dbReference type="GO" id="GO:0015074">
    <property type="term" value="P:DNA integration"/>
    <property type="evidence" value="ECO:0007669"/>
    <property type="project" value="UniProtKB-KW"/>
</dbReference>
<protein>
    <submittedName>
        <fullName evidence="7">Tyrosine-type recombinase/integrase</fullName>
    </submittedName>
</protein>
<dbReference type="PROSITE" id="PS51900">
    <property type="entry name" value="CB"/>
    <property type="match status" value="1"/>
</dbReference>